<evidence type="ECO:0000256" key="1">
    <source>
        <dbReference type="ARBA" id="ARBA00009437"/>
    </source>
</evidence>
<protein>
    <recommendedName>
        <fullName evidence="5">HTH lysR-type domain-containing protein</fullName>
    </recommendedName>
</protein>
<feature type="domain" description="HTH lysR-type" evidence="5">
    <location>
        <begin position="1"/>
        <end position="51"/>
    </location>
</feature>
<proteinExistence type="inferred from homology"/>
<dbReference type="InterPro" id="IPR036390">
    <property type="entry name" value="WH_DNA-bd_sf"/>
</dbReference>
<sequence length="307" mass="33330">MFKEVARHGSLTRAAKELTYTTSAVSQHMSALERELGAVLFERLPRGVRLTKPGEALLSHVERILEEYRAARQTVRTITSVAHGRVRLGAFAAANATVVATAVARFRSVYPRTEVELRRVEPDEAVGLMAVRELDLAITYAYPEERLPSPDGMHLQPLLEDRLHVLLPRTHLMAGEHEVRLAEMVGEKWVRCADKRSANVLTSACLAAGFVPEVALCCDDETDLPGLTAAGVGVALISGLSRAAHRSDVVVRPIAGDPVVRQVYAMSPNGAPAPRSVTAMLTMLANAATDREMSETARLICGPRRGD</sequence>
<name>A0A7Z1B1N8_9PSEU</name>
<keyword evidence="7" id="KW-1185">Reference proteome</keyword>
<dbReference type="GO" id="GO:0032993">
    <property type="term" value="C:protein-DNA complex"/>
    <property type="evidence" value="ECO:0007669"/>
    <property type="project" value="TreeGrafter"/>
</dbReference>
<dbReference type="GO" id="GO:0003700">
    <property type="term" value="F:DNA-binding transcription factor activity"/>
    <property type="evidence" value="ECO:0007669"/>
    <property type="project" value="InterPro"/>
</dbReference>
<dbReference type="PRINTS" id="PR00039">
    <property type="entry name" value="HTHLYSR"/>
</dbReference>
<dbReference type="EMBL" id="MSIF01000001">
    <property type="protein sequence ID" value="OLF14182.1"/>
    <property type="molecule type" value="Genomic_DNA"/>
</dbReference>
<dbReference type="SUPFAM" id="SSF53850">
    <property type="entry name" value="Periplasmic binding protein-like II"/>
    <property type="match status" value="1"/>
</dbReference>
<dbReference type="PANTHER" id="PTHR30346:SF29">
    <property type="entry name" value="LYSR SUBSTRATE-BINDING"/>
    <property type="match status" value="1"/>
</dbReference>
<dbReference type="Pfam" id="PF00126">
    <property type="entry name" value="HTH_1"/>
    <property type="match status" value="1"/>
</dbReference>
<dbReference type="FunFam" id="1.10.10.10:FF:000001">
    <property type="entry name" value="LysR family transcriptional regulator"/>
    <property type="match status" value="1"/>
</dbReference>
<evidence type="ECO:0000256" key="2">
    <source>
        <dbReference type="ARBA" id="ARBA00023015"/>
    </source>
</evidence>
<dbReference type="Pfam" id="PF03466">
    <property type="entry name" value="LysR_substrate"/>
    <property type="match status" value="1"/>
</dbReference>
<comment type="similarity">
    <text evidence="1">Belongs to the LysR transcriptional regulatory family.</text>
</comment>
<dbReference type="InterPro" id="IPR005119">
    <property type="entry name" value="LysR_subst-bd"/>
</dbReference>
<comment type="caution">
    <text evidence="6">The sequence shown here is derived from an EMBL/GenBank/DDBJ whole genome shotgun (WGS) entry which is preliminary data.</text>
</comment>
<dbReference type="PROSITE" id="PS50931">
    <property type="entry name" value="HTH_LYSR"/>
    <property type="match status" value="1"/>
</dbReference>
<dbReference type="Gene3D" id="3.40.190.10">
    <property type="entry name" value="Periplasmic binding protein-like II"/>
    <property type="match status" value="2"/>
</dbReference>
<evidence type="ECO:0000313" key="7">
    <source>
        <dbReference type="Proteomes" id="UP000185696"/>
    </source>
</evidence>
<organism evidence="6 7">
    <name type="scientific">Actinophytocola xinjiangensis</name>
    <dbReference type="NCBI Taxonomy" id="485602"/>
    <lineage>
        <taxon>Bacteria</taxon>
        <taxon>Bacillati</taxon>
        <taxon>Actinomycetota</taxon>
        <taxon>Actinomycetes</taxon>
        <taxon>Pseudonocardiales</taxon>
        <taxon>Pseudonocardiaceae</taxon>
    </lineage>
</organism>
<evidence type="ECO:0000259" key="5">
    <source>
        <dbReference type="PROSITE" id="PS50931"/>
    </source>
</evidence>
<gene>
    <name evidence="6" type="ORF">BLA60_03270</name>
</gene>
<dbReference type="GO" id="GO:0003677">
    <property type="term" value="F:DNA binding"/>
    <property type="evidence" value="ECO:0007669"/>
    <property type="project" value="UniProtKB-KW"/>
</dbReference>
<keyword evidence="4" id="KW-0804">Transcription</keyword>
<dbReference type="PANTHER" id="PTHR30346">
    <property type="entry name" value="TRANSCRIPTIONAL DUAL REGULATOR HCAR-RELATED"/>
    <property type="match status" value="1"/>
</dbReference>
<dbReference type="Proteomes" id="UP000185696">
    <property type="component" value="Unassembled WGS sequence"/>
</dbReference>
<reference evidence="6 7" key="1">
    <citation type="submission" date="2016-12" db="EMBL/GenBank/DDBJ databases">
        <title>The draft genome sequence of Actinophytocola xinjiangensis.</title>
        <authorList>
            <person name="Wang W."/>
            <person name="Yuan L."/>
        </authorList>
    </citation>
    <scope>NUCLEOTIDE SEQUENCE [LARGE SCALE GENOMIC DNA]</scope>
    <source>
        <strain evidence="6 7">CGMCC 4.4663</strain>
    </source>
</reference>
<dbReference type="Gene3D" id="1.10.10.10">
    <property type="entry name" value="Winged helix-like DNA-binding domain superfamily/Winged helix DNA-binding domain"/>
    <property type="match status" value="1"/>
</dbReference>
<dbReference type="SUPFAM" id="SSF46785">
    <property type="entry name" value="Winged helix' DNA-binding domain"/>
    <property type="match status" value="1"/>
</dbReference>
<dbReference type="InterPro" id="IPR000847">
    <property type="entry name" value="LysR_HTH_N"/>
</dbReference>
<dbReference type="InterPro" id="IPR036388">
    <property type="entry name" value="WH-like_DNA-bd_sf"/>
</dbReference>
<keyword evidence="3" id="KW-0238">DNA-binding</keyword>
<dbReference type="AlphaFoldDB" id="A0A7Z1B1N8"/>
<keyword evidence="2" id="KW-0805">Transcription regulation</keyword>
<accession>A0A7Z1B1N8</accession>
<evidence type="ECO:0000256" key="3">
    <source>
        <dbReference type="ARBA" id="ARBA00023125"/>
    </source>
</evidence>
<evidence type="ECO:0000256" key="4">
    <source>
        <dbReference type="ARBA" id="ARBA00023163"/>
    </source>
</evidence>
<evidence type="ECO:0000313" key="6">
    <source>
        <dbReference type="EMBL" id="OLF14182.1"/>
    </source>
</evidence>